<accession>A0A2P4QUK3</accession>
<dbReference type="AlphaFoldDB" id="A0A2P4QUK3"/>
<evidence type="ECO:0000259" key="3">
    <source>
        <dbReference type="Pfam" id="PF00013"/>
    </source>
</evidence>
<dbReference type="GO" id="GO:0003723">
    <property type="term" value="F:RNA binding"/>
    <property type="evidence" value="ECO:0007669"/>
    <property type="project" value="UniProtKB-UniRule"/>
</dbReference>
<feature type="compositionally biased region" description="Polar residues" evidence="2">
    <location>
        <begin position="111"/>
        <end position="123"/>
    </location>
</feature>
<evidence type="ECO:0000256" key="2">
    <source>
        <dbReference type="SAM" id="MobiDB-lite"/>
    </source>
</evidence>
<dbReference type="EMBL" id="AUPC02000012">
    <property type="protein sequence ID" value="POG81334.1"/>
    <property type="molecule type" value="Genomic_DNA"/>
</dbReference>
<proteinExistence type="predicted"/>
<reference evidence="4 5" key="2">
    <citation type="journal article" date="2018" name="New Phytol.">
        <title>High intraspecific genome diversity in the model arbuscular mycorrhizal symbiont Rhizophagus irregularis.</title>
        <authorList>
            <person name="Chen E.C.H."/>
            <person name="Morin E."/>
            <person name="Beaudet D."/>
            <person name="Noel J."/>
            <person name="Yildirir G."/>
            <person name="Ndikumana S."/>
            <person name="Charron P."/>
            <person name="St-Onge C."/>
            <person name="Giorgi J."/>
            <person name="Kruger M."/>
            <person name="Marton T."/>
            <person name="Ropars J."/>
            <person name="Grigoriev I.V."/>
            <person name="Hainaut M."/>
            <person name="Henrissat B."/>
            <person name="Roux C."/>
            <person name="Martin F."/>
            <person name="Corradi N."/>
        </authorList>
    </citation>
    <scope>NUCLEOTIDE SEQUENCE [LARGE SCALE GENOMIC DNA]</scope>
    <source>
        <strain evidence="4 5">DAOM 197198</strain>
    </source>
</reference>
<dbReference type="Gene3D" id="3.30.1370.10">
    <property type="entry name" value="K Homology domain, type 1"/>
    <property type="match status" value="1"/>
</dbReference>
<protein>
    <recommendedName>
        <fullName evidence="3">K Homology domain-containing protein</fullName>
    </recommendedName>
</protein>
<keyword evidence="1" id="KW-0694">RNA-binding</keyword>
<evidence type="ECO:0000313" key="4">
    <source>
        <dbReference type="EMBL" id="POG81334.1"/>
    </source>
</evidence>
<evidence type="ECO:0000313" key="5">
    <source>
        <dbReference type="Proteomes" id="UP000018888"/>
    </source>
</evidence>
<feature type="domain" description="K Homology" evidence="3">
    <location>
        <begin position="21"/>
        <end position="61"/>
    </location>
</feature>
<dbReference type="VEuPathDB" id="FungiDB:RhiirFUN_007851"/>
<comment type="caution">
    <text evidence="4">The sequence shown here is derived from an EMBL/GenBank/DDBJ whole genome shotgun (WGS) entry which is preliminary data.</text>
</comment>
<gene>
    <name evidence="4" type="ORF">GLOIN_2v1835204</name>
</gene>
<evidence type="ECO:0000256" key="1">
    <source>
        <dbReference type="PROSITE-ProRule" id="PRU00117"/>
    </source>
</evidence>
<reference evidence="4 5" key="1">
    <citation type="journal article" date="2013" name="Proc. Natl. Acad. Sci. U.S.A.">
        <title>Genome of an arbuscular mycorrhizal fungus provides insight into the oldest plant symbiosis.</title>
        <authorList>
            <person name="Tisserant E."/>
            <person name="Malbreil M."/>
            <person name="Kuo A."/>
            <person name="Kohler A."/>
            <person name="Symeonidi A."/>
            <person name="Balestrini R."/>
            <person name="Charron P."/>
            <person name="Duensing N."/>
            <person name="Frei Dit Frey N."/>
            <person name="Gianinazzi-Pearson V."/>
            <person name="Gilbert L.B."/>
            <person name="Handa Y."/>
            <person name="Herr J.R."/>
            <person name="Hijri M."/>
            <person name="Koul R."/>
            <person name="Kawaguchi M."/>
            <person name="Krajinski F."/>
            <person name="Lammers P.J."/>
            <person name="Masclaux F.G."/>
            <person name="Murat C."/>
            <person name="Morin E."/>
            <person name="Ndikumana S."/>
            <person name="Pagni M."/>
            <person name="Petitpierre D."/>
            <person name="Requena N."/>
            <person name="Rosikiewicz P."/>
            <person name="Riley R."/>
            <person name="Saito K."/>
            <person name="San Clemente H."/>
            <person name="Shapiro H."/>
            <person name="van Tuinen D."/>
            <person name="Becard G."/>
            <person name="Bonfante P."/>
            <person name="Paszkowski U."/>
            <person name="Shachar-Hill Y.Y."/>
            <person name="Tuskan G.A."/>
            <person name="Young P.W."/>
            <person name="Sanders I.R."/>
            <person name="Henrissat B."/>
            <person name="Rensing S.A."/>
            <person name="Grigoriev I.V."/>
            <person name="Corradi N."/>
            <person name="Roux C."/>
            <person name="Martin F."/>
        </authorList>
    </citation>
    <scope>NUCLEOTIDE SEQUENCE [LARGE SCALE GENOMIC DNA]</scope>
    <source>
        <strain evidence="4 5">DAOM 197198</strain>
    </source>
</reference>
<dbReference type="VEuPathDB" id="FungiDB:RhiirFUN_007852"/>
<dbReference type="InterPro" id="IPR004088">
    <property type="entry name" value="KH_dom_type_1"/>
</dbReference>
<dbReference type="InterPro" id="IPR036612">
    <property type="entry name" value="KH_dom_type_1_sf"/>
</dbReference>
<dbReference type="Pfam" id="PF00013">
    <property type="entry name" value="KH_1"/>
    <property type="match status" value="1"/>
</dbReference>
<sequence length="258" mass="30112">MEKQMQDSIRYSTVLTIIEISDHVEIGKLIGRNGRNLKPIEKGTGTHIYINTKKSPQQIEIKINNKDNEDRDENISTGERINKAICQIDKLLEDIEIRNRRKDIEKEKNNSRISDNGNHQHATVATPRNHKDNDQKEKRKRSKRKMPNTTKTRQMGFSNLIQIPAYIRRKKLKEEFVVTNLSHGERGKDGSFRDEESLSKAIADSIKKEGPDGVWIIPSRKKILEELTEDAVFDTVNKYRQGILQIYRETDRFGFRYH</sequence>
<dbReference type="PROSITE" id="PS50084">
    <property type="entry name" value="KH_TYPE_1"/>
    <property type="match status" value="1"/>
</dbReference>
<dbReference type="Proteomes" id="UP000018888">
    <property type="component" value="Unassembled WGS sequence"/>
</dbReference>
<dbReference type="SUPFAM" id="SSF54791">
    <property type="entry name" value="Eukaryotic type KH-domain (KH-domain type I)"/>
    <property type="match status" value="1"/>
</dbReference>
<keyword evidence="5" id="KW-1185">Reference proteome</keyword>
<name>A0A2P4QUK3_RHIID</name>
<feature type="region of interest" description="Disordered" evidence="2">
    <location>
        <begin position="106"/>
        <end position="154"/>
    </location>
</feature>
<organism evidence="4 5">
    <name type="scientific">Rhizophagus irregularis (strain DAOM 181602 / DAOM 197198 / MUCL 43194)</name>
    <name type="common">Arbuscular mycorrhizal fungus</name>
    <name type="synonym">Glomus intraradices</name>
    <dbReference type="NCBI Taxonomy" id="747089"/>
    <lineage>
        <taxon>Eukaryota</taxon>
        <taxon>Fungi</taxon>
        <taxon>Fungi incertae sedis</taxon>
        <taxon>Mucoromycota</taxon>
        <taxon>Glomeromycotina</taxon>
        <taxon>Glomeromycetes</taxon>
        <taxon>Glomerales</taxon>
        <taxon>Glomeraceae</taxon>
        <taxon>Rhizophagus</taxon>
    </lineage>
</organism>